<feature type="compositionally biased region" description="Low complexity" evidence="1">
    <location>
        <begin position="59"/>
        <end position="68"/>
    </location>
</feature>
<reference evidence="3" key="2">
    <citation type="submission" date="2020-05" db="UniProtKB">
        <authorList>
            <consortium name="EnsemblMetazoa"/>
        </authorList>
    </citation>
    <scope>IDENTIFICATION</scope>
</reference>
<name>A0A084WTE5_ANOSI</name>
<gene>
    <name evidence="2" type="ORF">ZHAS_00021999</name>
</gene>
<dbReference type="AlphaFoldDB" id="A0A084WTE5"/>
<dbReference type="VEuPathDB" id="VectorBase:ASIC021999"/>
<reference evidence="2 4" key="1">
    <citation type="journal article" date="2014" name="BMC Genomics">
        <title>Genome sequence of Anopheles sinensis provides insight into genetics basis of mosquito competence for malaria parasites.</title>
        <authorList>
            <person name="Zhou D."/>
            <person name="Zhang D."/>
            <person name="Ding G."/>
            <person name="Shi L."/>
            <person name="Hou Q."/>
            <person name="Ye Y."/>
            <person name="Xu Y."/>
            <person name="Zhou H."/>
            <person name="Xiong C."/>
            <person name="Li S."/>
            <person name="Yu J."/>
            <person name="Hong S."/>
            <person name="Yu X."/>
            <person name="Zou P."/>
            <person name="Chen C."/>
            <person name="Chang X."/>
            <person name="Wang W."/>
            <person name="Lv Y."/>
            <person name="Sun Y."/>
            <person name="Ma L."/>
            <person name="Shen B."/>
            <person name="Zhu C."/>
        </authorList>
    </citation>
    <scope>NUCLEOTIDE SEQUENCE [LARGE SCALE GENOMIC DNA]</scope>
</reference>
<dbReference type="EMBL" id="KE525420">
    <property type="protein sequence ID" value="KFB53489.1"/>
    <property type="molecule type" value="Genomic_DNA"/>
</dbReference>
<accession>A0A084WTE5</accession>
<evidence type="ECO:0000256" key="1">
    <source>
        <dbReference type="SAM" id="MobiDB-lite"/>
    </source>
</evidence>
<sequence>MEAPSPTSVQQASTVLLRARQMMENTETKAPNVSLIRHRSRHEHVARFSRARTVASSGRVSVARSFSRTSETGAPERDHHSGSRVARRCRGGVCADKCRRVRFRSRTEPLRRDAEVFRPYACRRVQLCVRLVCNRLQSSTKPGSRGRLCTSGLLREMMHSGCNRWIVTRAVISRWEDVRAIPSVMPSWPPQLQAAGERWQPTARAQAGPKIGYCRIASGVRRS</sequence>
<organism evidence="2">
    <name type="scientific">Anopheles sinensis</name>
    <name type="common">Mosquito</name>
    <dbReference type="NCBI Taxonomy" id="74873"/>
    <lineage>
        <taxon>Eukaryota</taxon>
        <taxon>Metazoa</taxon>
        <taxon>Ecdysozoa</taxon>
        <taxon>Arthropoda</taxon>
        <taxon>Hexapoda</taxon>
        <taxon>Insecta</taxon>
        <taxon>Pterygota</taxon>
        <taxon>Neoptera</taxon>
        <taxon>Endopterygota</taxon>
        <taxon>Diptera</taxon>
        <taxon>Nematocera</taxon>
        <taxon>Culicoidea</taxon>
        <taxon>Culicidae</taxon>
        <taxon>Anophelinae</taxon>
        <taxon>Anopheles</taxon>
    </lineage>
</organism>
<protein>
    <submittedName>
        <fullName evidence="2 3">ABC transporter</fullName>
    </submittedName>
</protein>
<evidence type="ECO:0000313" key="3">
    <source>
        <dbReference type="EnsemblMetazoa" id="ASIC021999-PA"/>
    </source>
</evidence>
<dbReference type="EnsemblMetazoa" id="ASIC021999-RA">
    <property type="protein sequence ID" value="ASIC021999-PA"/>
    <property type="gene ID" value="ASIC021999"/>
</dbReference>
<dbReference type="EMBL" id="ATLV01026885">
    <property type="status" value="NOT_ANNOTATED_CDS"/>
    <property type="molecule type" value="Genomic_DNA"/>
</dbReference>
<feature type="region of interest" description="Disordered" evidence="1">
    <location>
        <begin position="59"/>
        <end position="84"/>
    </location>
</feature>
<keyword evidence="4" id="KW-1185">Reference proteome</keyword>
<evidence type="ECO:0000313" key="2">
    <source>
        <dbReference type="EMBL" id="KFB53489.1"/>
    </source>
</evidence>
<proteinExistence type="predicted"/>
<evidence type="ECO:0000313" key="4">
    <source>
        <dbReference type="Proteomes" id="UP000030765"/>
    </source>
</evidence>
<dbReference type="Proteomes" id="UP000030765">
    <property type="component" value="Unassembled WGS sequence"/>
</dbReference>